<dbReference type="GO" id="GO:0000976">
    <property type="term" value="F:transcription cis-regulatory region binding"/>
    <property type="evidence" value="ECO:0007669"/>
    <property type="project" value="TreeGrafter"/>
</dbReference>
<name>A0A7W8TU14_9MICC</name>
<dbReference type="AlphaFoldDB" id="A0A7W8TU14"/>
<keyword evidence="3" id="KW-0804">Transcription</keyword>
<evidence type="ECO:0000313" key="5">
    <source>
        <dbReference type="EMBL" id="MBB5512798.1"/>
    </source>
</evidence>
<dbReference type="SUPFAM" id="SSF47413">
    <property type="entry name" value="lambda repressor-like DNA-binding domains"/>
    <property type="match status" value="1"/>
</dbReference>
<dbReference type="InterPro" id="IPR010982">
    <property type="entry name" value="Lambda_DNA-bd_dom_sf"/>
</dbReference>
<dbReference type="EMBL" id="JACHDR010000001">
    <property type="protein sequence ID" value="MBB5512798.1"/>
    <property type="molecule type" value="Genomic_DNA"/>
</dbReference>
<dbReference type="SMART" id="SM00354">
    <property type="entry name" value="HTH_LACI"/>
    <property type="match status" value="1"/>
</dbReference>
<evidence type="ECO:0000256" key="3">
    <source>
        <dbReference type="ARBA" id="ARBA00023163"/>
    </source>
</evidence>
<keyword evidence="2" id="KW-0238">DNA-binding</keyword>
<dbReference type="Pfam" id="PF13377">
    <property type="entry name" value="Peripla_BP_3"/>
    <property type="match status" value="1"/>
</dbReference>
<dbReference type="GO" id="GO:0003700">
    <property type="term" value="F:DNA-binding transcription factor activity"/>
    <property type="evidence" value="ECO:0007669"/>
    <property type="project" value="TreeGrafter"/>
</dbReference>
<dbReference type="PROSITE" id="PS50932">
    <property type="entry name" value="HTH_LACI_2"/>
    <property type="match status" value="1"/>
</dbReference>
<sequence>MTGSQGLLGVKDIARLAGVSSATVSRVLQGTTRVSDETRTRVEKVMAEVGYVPNALASAMRTRRTGIIGVVTGQLTNPWYPLMLETLAKNLAEQDLSMNVWVSDGEVTDESAIKAIRSRAIDGVIFLTALRNSKALPAALEYGLPLVLVNRKIDDVESDHVVSDNIAGGRSVAQYFLKHGRTNVAVIGGWATVSTGRDRRQGFISEFAKAGIELDKVQAPTTEFSYSAGLHFGRAILRDKKPQAVFCTTDVIAFGVMDAAKELGLRVPEDLWVVGYDDIPMASWGALSLTSVRQSMDMMATTALKLLMSRIANPNSPFVQQVFDIELIVRNSTGFAPIS</sequence>
<keyword evidence="1" id="KW-0805">Transcription regulation</keyword>
<dbReference type="Gene3D" id="3.40.50.2300">
    <property type="match status" value="2"/>
</dbReference>
<dbReference type="InterPro" id="IPR028082">
    <property type="entry name" value="Peripla_BP_I"/>
</dbReference>
<dbReference type="PANTHER" id="PTHR30146:SF109">
    <property type="entry name" value="HTH-TYPE TRANSCRIPTIONAL REGULATOR GALS"/>
    <property type="match status" value="1"/>
</dbReference>
<dbReference type="CDD" id="cd01392">
    <property type="entry name" value="HTH_LacI"/>
    <property type="match status" value="1"/>
</dbReference>
<evidence type="ECO:0000256" key="1">
    <source>
        <dbReference type="ARBA" id="ARBA00023015"/>
    </source>
</evidence>
<evidence type="ECO:0000256" key="2">
    <source>
        <dbReference type="ARBA" id="ARBA00023125"/>
    </source>
</evidence>
<accession>A0A7W8TU14</accession>
<organism evidence="5 6">
    <name type="scientific">Neomicrococcus aestuarii</name>
    <dbReference type="NCBI Taxonomy" id="556325"/>
    <lineage>
        <taxon>Bacteria</taxon>
        <taxon>Bacillati</taxon>
        <taxon>Actinomycetota</taxon>
        <taxon>Actinomycetes</taxon>
        <taxon>Micrococcales</taxon>
        <taxon>Micrococcaceae</taxon>
        <taxon>Neomicrococcus</taxon>
    </lineage>
</organism>
<dbReference type="Gene3D" id="1.10.260.40">
    <property type="entry name" value="lambda repressor-like DNA-binding domains"/>
    <property type="match status" value="1"/>
</dbReference>
<dbReference type="CDD" id="cd06278">
    <property type="entry name" value="PBP1_LacI-like"/>
    <property type="match status" value="1"/>
</dbReference>
<dbReference type="InterPro" id="IPR046335">
    <property type="entry name" value="LacI/GalR-like_sensor"/>
</dbReference>
<dbReference type="SUPFAM" id="SSF53822">
    <property type="entry name" value="Periplasmic binding protein-like I"/>
    <property type="match status" value="1"/>
</dbReference>
<evidence type="ECO:0000313" key="6">
    <source>
        <dbReference type="Proteomes" id="UP000580797"/>
    </source>
</evidence>
<reference evidence="5 6" key="1">
    <citation type="submission" date="2020-08" db="EMBL/GenBank/DDBJ databases">
        <title>Sequencing the genomes of 1000 actinobacteria strains.</title>
        <authorList>
            <person name="Klenk H.-P."/>
        </authorList>
    </citation>
    <scope>NUCLEOTIDE SEQUENCE [LARGE SCALE GENOMIC DNA]</scope>
    <source>
        <strain evidence="5 6">DSM 105783</strain>
    </source>
</reference>
<gene>
    <name evidence="5" type="ORF">HD598_001485</name>
</gene>
<dbReference type="InterPro" id="IPR000843">
    <property type="entry name" value="HTH_LacI"/>
</dbReference>
<dbReference type="PANTHER" id="PTHR30146">
    <property type="entry name" value="LACI-RELATED TRANSCRIPTIONAL REPRESSOR"/>
    <property type="match status" value="1"/>
</dbReference>
<protein>
    <submittedName>
        <fullName evidence="5">LacI family transcriptional regulator</fullName>
    </submittedName>
</protein>
<dbReference type="PROSITE" id="PS00356">
    <property type="entry name" value="HTH_LACI_1"/>
    <property type="match status" value="1"/>
</dbReference>
<dbReference type="Pfam" id="PF00356">
    <property type="entry name" value="LacI"/>
    <property type="match status" value="1"/>
</dbReference>
<evidence type="ECO:0000259" key="4">
    <source>
        <dbReference type="PROSITE" id="PS50932"/>
    </source>
</evidence>
<dbReference type="Proteomes" id="UP000580797">
    <property type="component" value="Unassembled WGS sequence"/>
</dbReference>
<comment type="caution">
    <text evidence="5">The sequence shown here is derived from an EMBL/GenBank/DDBJ whole genome shotgun (WGS) entry which is preliminary data.</text>
</comment>
<proteinExistence type="predicted"/>
<dbReference type="RefSeq" id="WP_183664887.1">
    <property type="nucleotide sequence ID" value="NZ_BAAARH010000013.1"/>
</dbReference>
<feature type="domain" description="HTH lacI-type" evidence="4">
    <location>
        <begin position="8"/>
        <end position="62"/>
    </location>
</feature>